<sequence length="343" mass="38896">MDSSGCALGVMLRMRVAINVNHPLKRALKIRTPMADKHLIKGPTNDSNPRKPRETGAHQQHSRRACQRGPTIFGVFTFSHGSEFGVATGKQHQGSGNFGSKRMTNVANEPENVEEESLHMVPLRFAARSLGRQLEELHSHEEVLWQQRAKALWFKDGDKNTTFFMPELASGRTAKEGKDVFRNIVLRYFEHIFQSINPEEAVIRESIDILTPRVMADMNAMLTQPFTMQEVNLALKQMHSLKSPGPDGRLLTDSALVTYEMNHFLSHKNHGLMGHVFLKLDISKAYDHVEWSFLRRALLSIGFHSKFVDLIMLCLTTVSYRFLLNGEEFGSLRLGWGLRQGDS</sequence>
<feature type="region of interest" description="Disordered" evidence="1">
    <location>
        <begin position="33"/>
        <end position="65"/>
    </location>
</feature>
<dbReference type="AlphaFoldDB" id="A0AAE2C3M4"/>
<evidence type="ECO:0000313" key="2">
    <source>
        <dbReference type="EMBL" id="KAK4407841.1"/>
    </source>
</evidence>
<evidence type="ECO:0000256" key="1">
    <source>
        <dbReference type="SAM" id="MobiDB-lite"/>
    </source>
</evidence>
<reference evidence="2" key="1">
    <citation type="submission" date="2020-06" db="EMBL/GenBank/DDBJ databases">
        <authorList>
            <person name="Li T."/>
            <person name="Hu X."/>
            <person name="Zhang T."/>
            <person name="Song X."/>
            <person name="Zhang H."/>
            <person name="Dai N."/>
            <person name="Sheng W."/>
            <person name="Hou X."/>
            <person name="Wei L."/>
        </authorList>
    </citation>
    <scope>NUCLEOTIDE SEQUENCE</scope>
    <source>
        <strain evidence="2">K16</strain>
        <tissue evidence="2">Leaf</tissue>
    </source>
</reference>
<dbReference type="Proteomes" id="UP001289374">
    <property type="component" value="Unassembled WGS sequence"/>
</dbReference>
<evidence type="ECO:0008006" key="4">
    <source>
        <dbReference type="Google" id="ProtNLM"/>
    </source>
</evidence>
<dbReference type="EMBL" id="JACGWL010000002">
    <property type="protein sequence ID" value="KAK4407841.1"/>
    <property type="molecule type" value="Genomic_DNA"/>
</dbReference>
<accession>A0AAE2C3M4</accession>
<protein>
    <recommendedName>
        <fullName evidence="4">Reverse transcriptase domain-containing protein</fullName>
    </recommendedName>
</protein>
<gene>
    <name evidence="2" type="ORF">Sango_0365100</name>
</gene>
<comment type="caution">
    <text evidence="2">The sequence shown here is derived from an EMBL/GenBank/DDBJ whole genome shotgun (WGS) entry which is preliminary data.</text>
</comment>
<organism evidence="2 3">
    <name type="scientific">Sesamum angolense</name>
    <dbReference type="NCBI Taxonomy" id="2727404"/>
    <lineage>
        <taxon>Eukaryota</taxon>
        <taxon>Viridiplantae</taxon>
        <taxon>Streptophyta</taxon>
        <taxon>Embryophyta</taxon>
        <taxon>Tracheophyta</taxon>
        <taxon>Spermatophyta</taxon>
        <taxon>Magnoliopsida</taxon>
        <taxon>eudicotyledons</taxon>
        <taxon>Gunneridae</taxon>
        <taxon>Pentapetalae</taxon>
        <taxon>asterids</taxon>
        <taxon>lamiids</taxon>
        <taxon>Lamiales</taxon>
        <taxon>Pedaliaceae</taxon>
        <taxon>Sesamum</taxon>
    </lineage>
</organism>
<reference evidence="2" key="2">
    <citation type="journal article" date="2024" name="Plant">
        <title>Genomic evolution and insights into agronomic trait innovations of Sesamum species.</title>
        <authorList>
            <person name="Miao H."/>
            <person name="Wang L."/>
            <person name="Qu L."/>
            <person name="Liu H."/>
            <person name="Sun Y."/>
            <person name="Le M."/>
            <person name="Wang Q."/>
            <person name="Wei S."/>
            <person name="Zheng Y."/>
            <person name="Lin W."/>
            <person name="Duan Y."/>
            <person name="Cao H."/>
            <person name="Xiong S."/>
            <person name="Wang X."/>
            <person name="Wei L."/>
            <person name="Li C."/>
            <person name="Ma Q."/>
            <person name="Ju M."/>
            <person name="Zhao R."/>
            <person name="Li G."/>
            <person name="Mu C."/>
            <person name="Tian Q."/>
            <person name="Mei H."/>
            <person name="Zhang T."/>
            <person name="Gao T."/>
            <person name="Zhang H."/>
        </authorList>
    </citation>
    <scope>NUCLEOTIDE SEQUENCE</scope>
    <source>
        <strain evidence="2">K16</strain>
    </source>
</reference>
<name>A0AAE2C3M4_9LAMI</name>
<keyword evidence="3" id="KW-1185">Reference proteome</keyword>
<proteinExistence type="predicted"/>
<evidence type="ECO:0000313" key="3">
    <source>
        <dbReference type="Proteomes" id="UP001289374"/>
    </source>
</evidence>